<dbReference type="KEGG" id="tpg:TPEGAU_0359a"/>
<gene>
    <name evidence="1" type="ordered locus">TPEGAU_0359a</name>
</gene>
<sequence>MFFTFPLSTIDFSTTSPPHGQLKRCVAAAVREFLLAPAIFIPPSSSLARLHHIVLLVKRMANSRGKTRHSPRLPAVRTLCIAI</sequence>
<evidence type="ECO:0000313" key="2">
    <source>
        <dbReference type="Proteomes" id="UP000008192"/>
    </source>
</evidence>
<proteinExistence type="predicted"/>
<dbReference type="Proteomes" id="UP000008192">
    <property type="component" value="Chromosome"/>
</dbReference>
<evidence type="ECO:0000313" key="1">
    <source>
        <dbReference type="EMBL" id="AEZ59616.1"/>
    </source>
</evidence>
<reference evidence="2" key="1">
    <citation type="journal article" date="2012" name="PLoS Negl. Trop. Dis.">
        <title>Whole genome sequences of three Treponema pallidum ssp. pertenue strains: yaws and syphilis treponemes differ in less than 0.2% of the genome sequence.</title>
        <authorList>
            <person name="Cejkova D."/>
            <person name="Zobanikova M."/>
            <person name="Chen L."/>
            <person name="Pospisilova P."/>
            <person name="Strouhal M."/>
            <person name="Qin X."/>
            <person name="Mikalova L."/>
            <person name="Norris S.J."/>
            <person name="Muzny D.M."/>
            <person name="Gibbs R.A."/>
            <person name="Fulton L.L."/>
            <person name="Sodergren E."/>
            <person name="Weinstock G.M."/>
            <person name="Smajs D."/>
        </authorList>
    </citation>
    <scope>NUCLEOTIDE SEQUENCE [LARGE SCALE GENOMIC DNA]</scope>
    <source>
        <strain evidence="2">Gauthier</strain>
    </source>
</reference>
<organism evidence="1 2">
    <name type="scientific">Treponema pallidum subsp. pertenue (strain Gauthier)</name>
    <dbReference type="NCBI Taxonomy" id="491080"/>
    <lineage>
        <taxon>Bacteria</taxon>
        <taxon>Pseudomonadati</taxon>
        <taxon>Spirochaetota</taxon>
        <taxon>Spirochaetia</taxon>
        <taxon>Spirochaetales</taxon>
        <taxon>Treponemataceae</taxon>
        <taxon>Treponema</taxon>
    </lineage>
</organism>
<accession>A0AAU8PHW8</accession>
<name>A0AAU8PHW8_TREPG</name>
<dbReference type="EMBL" id="CP002376">
    <property type="protein sequence ID" value="AEZ59616.1"/>
    <property type="molecule type" value="Genomic_DNA"/>
</dbReference>
<protein>
    <submittedName>
        <fullName evidence="1">Uncharacterized protein</fullName>
    </submittedName>
</protein>
<dbReference type="AlphaFoldDB" id="A0AAU8PHW8"/>